<keyword evidence="14" id="KW-1185">Reference proteome</keyword>
<dbReference type="PANTHER" id="PTHR11987">
    <property type="entry name" value="ALPHA-2,8-SIALYLTRANSFERASE"/>
    <property type="match status" value="1"/>
</dbReference>
<evidence type="ECO:0000256" key="2">
    <source>
        <dbReference type="ARBA" id="ARBA00006003"/>
    </source>
</evidence>
<sequence>MVRIVSALGLVMFSVALLILSLISYVSIKKDYIFTTPKYANSGGPRMYMFHAGFRSQLAMKVLDPSFLPLTNALNEELQEKSAKWKFNRTAFIQQRKEISNYIDVAGNFTLTKSSVRVGQLMHYDYSSHKQPLRPEIDRSDFVFRCNFAPTEIFHRDVGRRTNLTTFNPSILEKYYNNLLTIQDRNNFFLSLKKLDGVVLWIPAFFFHTSATVTRTLVDFFVEHRGQLKVQLAWPGNIMQYVNRYWKTRQLSPKRLSTGILMYTLASAMCEEIHLYGFWPFGWDPNTGKELPYHYYDKKGTKFTTKWQESHQLPSEFKLLYKMHTDGVIKLSLSHCA</sequence>
<comment type="similarity">
    <text evidence="2">Belongs to the glycosyltransferase 29 family.</text>
</comment>
<gene>
    <name evidence="13" type="ORF">ANANG_G00263640</name>
</gene>
<keyword evidence="4" id="KW-0808">Transferase</keyword>
<protein>
    <recommendedName>
        <fullName evidence="15">ST8 alpha-N-acetyl-neuraminide alpha-2,8-sialyltransferase 3</fullName>
    </recommendedName>
</protein>
<evidence type="ECO:0008006" key="15">
    <source>
        <dbReference type="Google" id="ProtNLM"/>
    </source>
</evidence>
<keyword evidence="9 12" id="KW-0472">Membrane</keyword>
<name>A0A9D3LPU5_ANGAN</name>
<keyword evidence="8" id="KW-0333">Golgi apparatus</keyword>
<dbReference type="InterPro" id="IPR038578">
    <property type="entry name" value="GT29-like_sf"/>
</dbReference>
<evidence type="ECO:0000256" key="6">
    <source>
        <dbReference type="ARBA" id="ARBA00022968"/>
    </source>
</evidence>
<keyword evidence="7 12" id="KW-1133">Transmembrane helix</keyword>
<evidence type="ECO:0000256" key="3">
    <source>
        <dbReference type="ARBA" id="ARBA00022676"/>
    </source>
</evidence>
<organism evidence="13 14">
    <name type="scientific">Anguilla anguilla</name>
    <name type="common">European freshwater eel</name>
    <name type="synonym">Muraena anguilla</name>
    <dbReference type="NCBI Taxonomy" id="7936"/>
    <lineage>
        <taxon>Eukaryota</taxon>
        <taxon>Metazoa</taxon>
        <taxon>Chordata</taxon>
        <taxon>Craniata</taxon>
        <taxon>Vertebrata</taxon>
        <taxon>Euteleostomi</taxon>
        <taxon>Actinopterygii</taxon>
        <taxon>Neopterygii</taxon>
        <taxon>Teleostei</taxon>
        <taxon>Anguilliformes</taxon>
        <taxon>Anguillidae</taxon>
        <taxon>Anguilla</taxon>
    </lineage>
</organism>
<evidence type="ECO:0000313" key="14">
    <source>
        <dbReference type="Proteomes" id="UP001044222"/>
    </source>
</evidence>
<reference evidence="13" key="1">
    <citation type="submission" date="2021-01" db="EMBL/GenBank/DDBJ databases">
        <title>A chromosome-scale assembly of European eel, Anguilla anguilla.</title>
        <authorList>
            <person name="Henkel C."/>
            <person name="Jong-Raadsen S.A."/>
            <person name="Dufour S."/>
            <person name="Weltzien F.-A."/>
            <person name="Palstra A.P."/>
            <person name="Pelster B."/>
            <person name="Spaink H.P."/>
            <person name="Van Den Thillart G.E."/>
            <person name="Jansen H."/>
            <person name="Zahm M."/>
            <person name="Klopp C."/>
            <person name="Cedric C."/>
            <person name="Louis A."/>
            <person name="Berthelot C."/>
            <person name="Parey E."/>
            <person name="Roest Crollius H."/>
            <person name="Montfort J."/>
            <person name="Robinson-Rechavi M."/>
            <person name="Bucao C."/>
            <person name="Bouchez O."/>
            <person name="Gislard M."/>
            <person name="Lluch J."/>
            <person name="Milhes M."/>
            <person name="Lampietro C."/>
            <person name="Lopez Roques C."/>
            <person name="Donnadieu C."/>
            <person name="Braasch I."/>
            <person name="Desvignes T."/>
            <person name="Postlethwait J."/>
            <person name="Bobe J."/>
            <person name="Guiguen Y."/>
            <person name="Dirks R."/>
        </authorList>
    </citation>
    <scope>NUCLEOTIDE SEQUENCE</scope>
    <source>
        <strain evidence="13">Tag_6206</strain>
        <tissue evidence="13">Liver</tissue>
    </source>
</reference>
<dbReference type="InterPro" id="IPR050943">
    <property type="entry name" value="Glycosyltr_29_Sialyltrsf"/>
</dbReference>
<keyword evidence="5 12" id="KW-0812">Transmembrane</keyword>
<keyword evidence="11" id="KW-0325">Glycoprotein</keyword>
<keyword evidence="3" id="KW-0328">Glycosyltransferase</keyword>
<dbReference type="Pfam" id="PF00777">
    <property type="entry name" value="Glyco_transf_29"/>
    <property type="match status" value="1"/>
</dbReference>
<dbReference type="InterPro" id="IPR012163">
    <property type="entry name" value="Sialyl_trans"/>
</dbReference>
<dbReference type="FunFam" id="3.90.1480.20:FF:000001">
    <property type="entry name" value="ST8 alpha-N-acetyl-neuraminide alpha-2,8-sialyltransferase 2"/>
    <property type="match status" value="1"/>
</dbReference>
<feature type="transmembrane region" description="Helical" evidence="12">
    <location>
        <begin position="7"/>
        <end position="28"/>
    </location>
</feature>
<evidence type="ECO:0000256" key="11">
    <source>
        <dbReference type="ARBA" id="ARBA00023180"/>
    </source>
</evidence>
<dbReference type="InterPro" id="IPR001675">
    <property type="entry name" value="Glyco_trans_29"/>
</dbReference>
<keyword evidence="10" id="KW-1015">Disulfide bond</keyword>
<dbReference type="GO" id="GO:0000139">
    <property type="term" value="C:Golgi membrane"/>
    <property type="evidence" value="ECO:0007669"/>
    <property type="project" value="UniProtKB-SubCell"/>
</dbReference>
<dbReference type="GO" id="GO:0009311">
    <property type="term" value="P:oligosaccharide metabolic process"/>
    <property type="evidence" value="ECO:0007669"/>
    <property type="project" value="TreeGrafter"/>
</dbReference>
<dbReference type="Gene3D" id="3.90.1480.20">
    <property type="entry name" value="Glycosyl transferase family 29"/>
    <property type="match status" value="1"/>
</dbReference>
<dbReference type="EMBL" id="JAFIRN010000015">
    <property type="protein sequence ID" value="KAG5834646.1"/>
    <property type="molecule type" value="Genomic_DNA"/>
</dbReference>
<evidence type="ECO:0000256" key="1">
    <source>
        <dbReference type="ARBA" id="ARBA00004323"/>
    </source>
</evidence>
<accession>A0A9D3LPU5</accession>
<dbReference type="AlphaFoldDB" id="A0A9D3LPU5"/>
<evidence type="ECO:0000256" key="9">
    <source>
        <dbReference type="ARBA" id="ARBA00023136"/>
    </source>
</evidence>
<comment type="caution">
    <text evidence="13">The sequence shown here is derived from an EMBL/GenBank/DDBJ whole genome shotgun (WGS) entry which is preliminary data.</text>
</comment>
<evidence type="ECO:0000256" key="10">
    <source>
        <dbReference type="ARBA" id="ARBA00023157"/>
    </source>
</evidence>
<evidence type="ECO:0000256" key="8">
    <source>
        <dbReference type="ARBA" id="ARBA00023034"/>
    </source>
</evidence>
<evidence type="ECO:0000313" key="13">
    <source>
        <dbReference type="EMBL" id="KAG5834646.1"/>
    </source>
</evidence>
<dbReference type="GO" id="GO:0006491">
    <property type="term" value="P:N-glycan processing"/>
    <property type="evidence" value="ECO:0007669"/>
    <property type="project" value="TreeGrafter"/>
</dbReference>
<comment type="subcellular location">
    <subcellularLocation>
        <location evidence="1">Golgi apparatus membrane</location>
        <topology evidence="1">Single-pass type II membrane protein</topology>
    </subcellularLocation>
</comment>
<keyword evidence="6" id="KW-0735">Signal-anchor</keyword>
<evidence type="ECO:0000256" key="4">
    <source>
        <dbReference type="ARBA" id="ARBA00022679"/>
    </source>
</evidence>
<proteinExistence type="inferred from homology"/>
<evidence type="ECO:0000256" key="5">
    <source>
        <dbReference type="ARBA" id="ARBA00022692"/>
    </source>
</evidence>
<evidence type="ECO:0000256" key="7">
    <source>
        <dbReference type="ARBA" id="ARBA00022989"/>
    </source>
</evidence>
<dbReference type="Proteomes" id="UP001044222">
    <property type="component" value="Chromosome 15"/>
</dbReference>
<dbReference type="PIRSF" id="PIRSF005557">
    <property type="entry name" value="Sialyl_trans"/>
    <property type="match status" value="1"/>
</dbReference>
<evidence type="ECO:0000256" key="12">
    <source>
        <dbReference type="SAM" id="Phobius"/>
    </source>
</evidence>
<dbReference type="PANTHER" id="PTHR11987:SF36">
    <property type="entry name" value="SIA-ALPHA-2,3-GAL-BETA-1,4-GLCNAC-R:ALPHA 2,8-SIALYLTRANSFERASE"/>
    <property type="match status" value="1"/>
</dbReference>
<dbReference type="GO" id="GO:0003828">
    <property type="term" value="F:alpha-N-acetylneuraminate alpha-2,8-sialyltransferase activity"/>
    <property type="evidence" value="ECO:0007669"/>
    <property type="project" value="TreeGrafter"/>
</dbReference>